<evidence type="ECO:0000313" key="2">
    <source>
        <dbReference type="EMBL" id="KAI8584663.1"/>
    </source>
</evidence>
<feature type="compositionally biased region" description="Basic and acidic residues" evidence="1">
    <location>
        <begin position="310"/>
        <end position="323"/>
    </location>
</feature>
<reference evidence="2" key="2">
    <citation type="journal article" date="2022" name="Proc. Natl. Acad. Sci. U.S.A.">
        <title>Diploid-dominant life cycles characterize the early evolution of Fungi.</title>
        <authorList>
            <person name="Amses K.R."/>
            <person name="Simmons D.R."/>
            <person name="Longcore J.E."/>
            <person name="Mondo S.J."/>
            <person name="Seto K."/>
            <person name="Jeronimo G.H."/>
            <person name="Bonds A.E."/>
            <person name="Quandt C.A."/>
            <person name="Davis W.J."/>
            <person name="Chang Y."/>
            <person name="Federici B.A."/>
            <person name="Kuo A."/>
            <person name="LaButti K."/>
            <person name="Pangilinan J."/>
            <person name="Andreopoulos W."/>
            <person name="Tritt A."/>
            <person name="Riley R."/>
            <person name="Hundley H."/>
            <person name="Johnson J."/>
            <person name="Lipzen A."/>
            <person name="Barry K."/>
            <person name="Lang B.F."/>
            <person name="Cuomo C.A."/>
            <person name="Buchler N.E."/>
            <person name="Grigoriev I.V."/>
            <person name="Spatafora J.W."/>
            <person name="Stajich J.E."/>
            <person name="James T.Y."/>
        </authorList>
    </citation>
    <scope>NUCLEOTIDE SEQUENCE</scope>
    <source>
        <strain evidence="2">AG</strain>
    </source>
</reference>
<keyword evidence="3" id="KW-1185">Reference proteome</keyword>
<gene>
    <name evidence="2" type="ORF">K450DRAFT_296150</name>
</gene>
<evidence type="ECO:0000256" key="1">
    <source>
        <dbReference type="SAM" id="MobiDB-lite"/>
    </source>
</evidence>
<dbReference type="RefSeq" id="XP_051449667.1">
    <property type="nucleotide sequence ID" value="XM_051593631.1"/>
</dbReference>
<dbReference type="Proteomes" id="UP001206595">
    <property type="component" value="Unassembled WGS sequence"/>
</dbReference>
<name>A0AAD5EJ46_UMBRA</name>
<dbReference type="GeneID" id="75918973"/>
<sequence length="662" mass="75132">MSTPPKFFGLIWAFFAEEAVWDLFLEGSEAKFASWAVWQKADYRKRQVIVMQILSALLHENDRREMMADQQFFRRWLSTESGYEEELPSAVIIQEVIALLPKQNSSATQTVNLLSPAFQNISSKTRFLNCFTQGSQIPLTPFDLFRIAICDGQLVTLLEHNAKYPKFCCTAIRRYISQFLISPMETAMHRKIETKYQWHSVFHVPDNELQAANTSPSLPPKISRNGFNFHHPFPDLINSTSRQIPLPSLFAQEIALEQKKATVMLRKPSVSDEKFRKHPPPISSNSPNDSKKRKIQDDKAELEQSPSDLSEQRLESNSVKETKSPSTPATMDIEQADNSPALSPKEIKSSPVTPKPIPDLQHPTAESTPIDHPSVYMPKSEEEKISIPSPKPTAKPKSNTSPLPPKKEPLDAIDVRWEAKLQQFFKDRAQALDGWLDRAILRRVHESFDKNELLASLEKDVRSSLSNRNEDIVDTVGKELDNAVRSRCRKTLGLDSNADDLATGDPGRVDDAAGRFVHEVWNAQLKAKEGELSDSVSNLVSQIFDKHMDKFAQRLIEPMDQTIQTVFTRRLVSMEPKLINLIDSRIAELWKSRMDKMSGLMASNIDLTIQQMLKERLHKINFEPVSEKQDAFSQNGATPTSQDHIEEIEMVPAASRNATSWH</sequence>
<comment type="caution">
    <text evidence="2">The sequence shown here is derived from an EMBL/GenBank/DDBJ whole genome shotgun (WGS) entry which is preliminary data.</text>
</comment>
<protein>
    <submittedName>
        <fullName evidence="2">Uncharacterized protein</fullName>
    </submittedName>
</protein>
<feature type="region of interest" description="Disordered" evidence="1">
    <location>
        <begin position="627"/>
        <end position="662"/>
    </location>
</feature>
<proteinExistence type="predicted"/>
<accession>A0AAD5EJ46</accession>
<dbReference type="AlphaFoldDB" id="A0AAD5EJ46"/>
<reference evidence="2" key="1">
    <citation type="submission" date="2021-06" db="EMBL/GenBank/DDBJ databases">
        <authorList>
            <consortium name="DOE Joint Genome Institute"/>
            <person name="Mondo S.J."/>
            <person name="Amses K.R."/>
            <person name="Simmons D.R."/>
            <person name="Longcore J.E."/>
            <person name="Seto K."/>
            <person name="Alves G.H."/>
            <person name="Bonds A.E."/>
            <person name="Quandt C.A."/>
            <person name="Davis W.J."/>
            <person name="Chang Y."/>
            <person name="Letcher P.M."/>
            <person name="Powell M.J."/>
            <person name="Kuo A."/>
            <person name="Labutti K."/>
            <person name="Pangilinan J."/>
            <person name="Andreopoulos W."/>
            <person name="Tritt A."/>
            <person name="Riley R."/>
            <person name="Hundley H."/>
            <person name="Johnson J."/>
            <person name="Lipzen A."/>
            <person name="Barry K."/>
            <person name="Berbee M.L."/>
            <person name="Buchler N.E."/>
            <person name="Grigoriev I.V."/>
            <person name="Spatafora J.W."/>
            <person name="Stajich J.E."/>
            <person name="James T.Y."/>
        </authorList>
    </citation>
    <scope>NUCLEOTIDE SEQUENCE</scope>
    <source>
        <strain evidence="2">AG</strain>
    </source>
</reference>
<evidence type="ECO:0000313" key="3">
    <source>
        <dbReference type="Proteomes" id="UP001206595"/>
    </source>
</evidence>
<organism evidence="2 3">
    <name type="scientific">Umbelopsis ramanniana AG</name>
    <dbReference type="NCBI Taxonomy" id="1314678"/>
    <lineage>
        <taxon>Eukaryota</taxon>
        <taxon>Fungi</taxon>
        <taxon>Fungi incertae sedis</taxon>
        <taxon>Mucoromycota</taxon>
        <taxon>Mucoromycotina</taxon>
        <taxon>Umbelopsidomycetes</taxon>
        <taxon>Umbelopsidales</taxon>
        <taxon>Umbelopsidaceae</taxon>
        <taxon>Umbelopsis</taxon>
    </lineage>
</organism>
<feature type="region of interest" description="Disordered" evidence="1">
    <location>
        <begin position="267"/>
        <end position="408"/>
    </location>
</feature>
<dbReference type="EMBL" id="MU620892">
    <property type="protein sequence ID" value="KAI8584663.1"/>
    <property type="molecule type" value="Genomic_DNA"/>
</dbReference>
<feature type="compositionally biased region" description="Polar residues" evidence="1">
    <location>
        <begin position="631"/>
        <end position="642"/>
    </location>
</feature>